<dbReference type="InterPro" id="IPR045227">
    <property type="entry name" value="WDR18/Ipi3/RID3"/>
</dbReference>
<sequence>MTTTSEVLLTSEASGQMWNVCVWDFHSSTSLLTYKGGTTAPHGLAVLNNDFIISALTTKPVLNIWSLHKRDNQQMKMVCPGRVTALDVTPNGEYCIAAVSEKIHIWQVCTGHLMTVLGRHYQNVTCLRCCDDGSYFVSGGDDNMVIAWSLGRVLSETGEYSNRRAPVHVWSQHSLPITDIHIGYGGSRARVVSSSLDQSCRMWDLASGEMICCIVFDVSITSTAMNLTESLLFAGGSNGNIYCYNLYDRPIRTERHIQSDTDDPSTTIYSGHSKQVTCLSISLDGSQLVSGSHDCDVRVWDVYSGQCIKTVPHKGVVTNARLIPTPPGVVSEIKRPLLPMQPFERHLYIPQKSGDSGEDNSSDTLNLYINQFQQVTKSSDEARLYTEPLLRSRDTFDEVTPQVQETCIAEMKQEINELKSANKNLYSFAVDEILQERNKPS</sequence>
<dbReference type="PANTHER" id="PTHR18763">
    <property type="entry name" value="WD-REPEAT PROTEIN 18"/>
    <property type="match status" value="1"/>
</dbReference>
<protein>
    <submittedName>
        <fullName evidence="4">WD repeat-containing protein 18</fullName>
    </submittedName>
</protein>
<feature type="repeat" description="WD" evidence="3">
    <location>
        <begin position="117"/>
        <end position="150"/>
    </location>
</feature>
<proteinExistence type="predicted"/>
<evidence type="ECO:0000256" key="3">
    <source>
        <dbReference type="PROSITE-ProRule" id="PRU00221"/>
    </source>
</evidence>
<dbReference type="PRINTS" id="PR00320">
    <property type="entry name" value="GPROTEINBRPT"/>
</dbReference>
<name>A0A210R5I8_MIZYE</name>
<dbReference type="InterPro" id="IPR011047">
    <property type="entry name" value="Quinoprotein_ADH-like_sf"/>
</dbReference>
<dbReference type="GO" id="GO:0005656">
    <property type="term" value="C:nuclear pre-replicative complex"/>
    <property type="evidence" value="ECO:0007669"/>
    <property type="project" value="TreeGrafter"/>
</dbReference>
<dbReference type="InterPro" id="IPR015943">
    <property type="entry name" value="WD40/YVTN_repeat-like_dom_sf"/>
</dbReference>
<gene>
    <name evidence="4" type="ORF">KP79_PYT08302</name>
</gene>
<evidence type="ECO:0000256" key="2">
    <source>
        <dbReference type="ARBA" id="ARBA00022737"/>
    </source>
</evidence>
<dbReference type="InterPro" id="IPR020472">
    <property type="entry name" value="WD40_PAC1"/>
</dbReference>
<dbReference type="AlphaFoldDB" id="A0A210R5I8"/>
<dbReference type="SUPFAM" id="SSF50998">
    <property type="entry name" value="Quinoprotein alcohol dehydrogenase-like"/>
    <property type="match status" value="1"/>
</dbReference>
<comment type="caution">
    <text evidence="4">The sequence shown here is derived from an EMBL/GenBank/DDBJ whole genome shotgun (WGS) entry which is preliminary data.</text>
</comment>
<feature type="repeat" description="WD" evidence="3">
    <location>
        <begin position="269"/>
        <end position="310"/>
    </location>
</feature>
<evidence type="ECO:0000313" key="5">
    <source>
        <dbReference type="Proteomes" id="UP000242188"/>
    </source>
</evidence>
<dbReference type="Pfam" id="PF00400">
    <property type="entry name" value="WD40"/>
    <property type="match status" value="3"/>
</dbReference>
<dbReference type="GO" id="GO:0120330">
    <property type="term" value="C:rixosome complex"/>
    <property type="evidence" value="ECO:0007669"/>
    <property type="project" value="TreeGrafter"/>
</dbReference>
<dbReference type="InterPro" id="IPR001680">
    <property type="entry name" value="WD40_rpt"/>
</dbReference>
<organism evidence="4 5">
    <name type="scientific">Mizuhopecten yessoensis</name>
    <name type="common">Japanese scallop</name>
    <name type="synonym">Patinopecten yessoensis</name>
    <dbReference type="NCBI Taxonomy" id="6573"/>
    <lineage>
        <taxon>Eukaryota</taxon>
        <taxon>Metazoa</taxon>
        <taxon>Spiralia</taxon>
        <taxon>Lophotrochozoa</taxon>
        <taxon>Mollusca</taxon>
        <taxon>Bivalvia</taxon>
        <taxon>Autobranchia</taxon>
        <taxon>Pteriomorphia</taxon>
        <taxon>Pectinida</taxon>
        <taxon>Pectinoidea</taxon>
        <taxon>Pectinidae</taxon>
        <taxon>Mizuhopecten</taxon>
    </lineage>
</organism>
<dbReference type="Proteomes" id="UP000242188">
    <property type="component" value="Unassembled WGS sequence"/>
</dbReference>
<dbReference type="OrthoDB" id="756370at2759"/>
<accession>A0A210R5I8</accession>
<evidence type="ECO:0000256" key="1">
    <source>
        <dbReference type="ARBA" id="ARBA00022574"/>
    </source>
</evidence>
<dbReference type="PROSITE" id="PS50294">
    <property type="entry name" value="WD_REPEATS_REGION"/>
    <property type="match status" value="1"/>
</dbReference>
<dbReference type="PANTHER" id="PTHR18763:SF0">
    <property type="entry name" value="WD REPEAT-CONTAINING PROTEIN 18"/>
    <property type="match status" value="1"/>
</dbReference>
<dbReference type="InterPro" id="IPR019775">
    <property type="entry name" value="WD40_repeat_CS"/>
</dbReference>
<dbReference type="GO" id="GO:0006364">
    <property type="term" value="P:rRNA processing"/>
    <property type="evidence" value="ECO:0007669"/>
    <property type="project" value="TreeGrafter"/>
</dbReference>
<reference evidence="4 5" key="1">
    <citation type="journal article" date="2017" name="Nat. Ecol. Evol.">
        <title>Scallop genome provides insights into evolution of bilaterian karyotype and development.</title>
        <authorList>
            <person name="Wang S."/>
            <person name="Zhang J."/>
            <person name="Jiao W."/>
            <person name="Li J."/>
            <person name="Xun X."/>
            <person name="Sun Y."/>
            <person name="Guo X."/>
            <person name="Huan P."/>
            <person name="Dong B."/>
            <person name="Zhang L."/>
            <person name="Hu X."/>
            <person name="Sun X."/>
            <person name="Wang J."/>
            <person name="Zhao C."/>
            <person name="Wang Y."/>
            <person name="Wang D."/>
            <person name="Huang X."/>
            <person name="Wang R."/>
            <person name="Lv J."/>
            <person name="Li Y."/>
            <person name="Zhang Z."/>
            <person name="Liu B."/>
            <person name="Lu W."/>
            <person name="Hui Y."/>
            <person name="Liang J."/>
            <person name="Zhou Z."/>
            <person name="Hou R."/>
            <person name="Li X."/>
            <person name="Liu Y."/>
            <person name="Li H."/>
            <person name="Ning X."/>
            <person name="Lin Y."/>
            <person name="Zhao L."/>
            <person name="Xing Q."/>
            <person name="Dou J."/>
            <person name="Li Y."/>
            <person name="Mao J."/>
            <person name="Guo H."/>
            <person name="Dou H."/>
            <person name="Li T."/>
            <person name="Mu C."/>
            <person name="Jiang W."/>
            <person name="Fu Q."/>
            <person name="Fu X."/>
            <person name="Miao Y."/>
            <person name="Liu J."/>
            <person name="Yu Q."/>
            <person name="Li R."/>
            <person name="Liao H."/>
            <person name="Li X."/>
            <person name="Kong Y."/>
            <person name="Jiang Z."/>
            <person name="Chourrout D."/>
            <person name="Li R."/>
            <person name="Bao Z."/>
        </authorList>
    </citation>
    <scope>NUCLEOTIDE SEQUENCE [LARGE SCALE GENOMIC DNA]</scope>
    <source>
        <strain evidence="4 5">PY_sf001</strain>
    </source>
</reference>
<keyword evidence="5" id="KW-1185">Reference proteome</keyword>
<dbReference type="SMART" id="SM00320">
    <property type="entry name" value="WD40"/>
    <property type="match status" value="5"/>
</dbReference>
<keyword evidence="2" id="KW-0677">Repeat</keyword>
<dbReference type="PROSITE" id="PS50082">
    <property type="entry name" value="WD_REPEATS_2"/>
    <property type="match status" value="2"/>
</dbReference>
<dbReference type="STRING" id="6573.A0A210R5I8"/>
<dbReference type="EMBL" id="NEDP02000216">
    <property type="protein sequence ID" value="OWF56347.1"/>
    <property type="molecule type" value="Genomic_DNA"/>
</dbReference>
<dbReference type="GO" id="GO:0006261">
    <property type="term" value="P:DNA-templated DNA replication"/>
    <property type="evidence" value="ECO:0007669"/>
    <property type="project" value="TreeGrafter"/>
</dbReference>
<dbReference type="PROSITE" id="PS00678">
    <property type="entry name" value="WD_REPEATS_1"/>
    <property type="match status" value="1"/>
</dbReference>
<evidence type="ECO:0000313" key="4">
    <source>
        <dbReference type="EMBL" id="OWF56347.1"/>
    </source>
</evidence>
<dbReference type="Gene3D" id="2.130.10.10">
    <property type="entry name" value="YVTN repeat-like/Quinoprotein amine dehydrogenase"/>
    <property type="match status" value="2"/>
</dbReference>
<keyword evidence="1 3" id="KW-0853">WD repeat</keyword>